<keyword evidence="6" id="KW-0238">DNA-binding</keyword>
<dbReference type="GO" id="GO:0000725">
    <property type="term" value="P:recombinational repair"/>
    <property type="evidence" value="ECO:0007669"/>
    <property type="project" value="TreeGrafter"/>
</dbReference>
<sequence length="613" mass="70400">MVDSLLNELNAAQQEAVKQTDGPILILAGAGSGKTRVLTYKVAYLMNHKHVSPDDILMVTFTNKAAGAMKERIQKILGDTSSLPFAGTFHSLCVKILRSDGGAIGLAPNFVIYDEQDQADAIKDVMKKLDISTKNFNPGAILHTISQAKNELVGATQYPQYARGYFQETVATVYMAYQQLLRDNAAVDFDDLLSLTVRLFEKEPQILGKYQEKYRYVLVDEYQDTNRAQYMLTKLLSARHRNICVVGDASQSIYRWRGADYRNIVNFKTDHPDVEVFHLEQNYRSTQTILDAAFGVISKNTSHPILKLWTDKHGGDQIVLYEARNEHDEATFLIQTILQFNRPFTDSAILYRTNAQSRVLEETFLHAGIPYVLVGGTRFYERKEIKDVLAYLRLIANPKDTVSYRRVEKLGIRRLEKFLGFADAVSKDDKLIELTTLELLDQILQTTRYLELYDANIEEEQSRLENIKELRSVATEFSKLQEFLETVALVEREYQPRQHRNNDRNAVTLMTLHAAKGLEFPIVFMVGMEEGLFPHSRVLLERDELEEERRLCYVGITRAKEKLYFTYANRRLFFGTRTQNMISRFISDIPQHALNFQVSLDSDRGFNTDDMLI</sequence>
<proteinExistence type="inferred from homology"/>
<evidence type="ECO:0000259" key="13">
    <source>
        <dbReference type="PROSITE" id="PS51217"/>
    </source>
</evidence>
<dbReference type="PANTHER" id="PTHR11070">
    <property type="entry name" value="UVRD / RECB / PCRA DNA HELICASE FAMILY MEMBER"/>
    <property type="match status" value="1"/>
</dbReference>
<evidence type="ECO:0000256" key="8">
    <source>
        <dbReference type="ARBA" id="ARBA00034617"/>
    </source>
</evidence>
<dbReference type="PANTHER" id="PTHR11070:SF2">
    <property type="entry name" value="ATP-DEPENDENT DNA HELICASE SRS2"/>
    <property type="match status" value="1"/>
</dbReference>
<dbReference type="GO" id="GO:0005524">
    <property type="term" value="F:ATP binding"/>
    <property type="evidence" value="ECO:0007669"/>
    <property type="project" value="UniProtKB-UniRule"/>
</dbReference>
<dbReference type="Pfam" id="PF00580">
    <property type="entry name" value="UvrD-helicase"/>
    <property type="match status" value="1"/>
</dbReference>
<dbReference type="CDD" id="cd17932">
    <property type="entry name" value="DEXQc_UvrD"/>
    <property type="match status" value="1"/>
</dbReference>
<keyword evidence="4 11" id="KW-0347">Helicase</keyword>
<keyword evidence="5 11" id="KW-0067">ATP-binding</keyword>
<dbReference type="Gene3D" id="1.10.10.160">
    <property type="match status" value="1"/>
</dbReference>
<evidence type="ECO:0000256" key="9">
    <source>
        <dbReference type="ARBA" id="ARBA00034808"/>
    </source>
</evidence>
<dbReference type="GO" id="GO:0016887">
    <property type="term" value="F:ATP hydrolysis activity"/>
    <property type="evidence" value="ECO:0007669"/>
    <property type="project" value="RHEA"/>
</dbReference>
<dbReference type="InterPro" id="IPR014016">
    <property type="entry name" value="UvrD-like_ATP-bd"/>
</dbReference>
<comment type="catalytic activity">
    <reaction evidence="10">
        <text>ATP + H2O = ADP + phosphate + H(+)</text>
        <dbReference type="Rhea" id="RHEA:13065"/>
        <dbReference type="ChEBI" id="CHEBI:15377"/>
        <dbReference type="ChEBI" id="CHEBI:15378"/>
        <dbReference type="ChEBI" id="CHEBI:30616"/>
        <dbReference type="ChEBI" id="CHEBI:43474"/>
        <dbReference type="ChEBI" id="CHEBI:456216"/>
        <dbReference type="EC" id="5.6.2.4"/>
    </reaction>
</comment>
<evidence type="ECO:0000313" key="14">
    <source>
        <dbReference type="EMBL" id="OGG30357.1"/>
    </source>
</evidence>
<feature type="domain" description="UvrD-like helicase ATP-binding" evidence="12">
    <location>
        <begin position="7"/>
        <end position="286"/>
    </location>
</feature>
<comment type="similarity">
    <text evidence="1">Belongs to the helicase family. UvrD subfamily.</text>
</comment>
<dbReference type="InterPro" id="IPR027417">
    <property type="entry name" value="P-loop_NTPase"/>
</dbReference>
<organism evidence="14 15">
    <name type="scientific">Candidatus Gottesmanbacteria bacterium RIFCSPLOWO2_01_FULL_46_21</name>
    <dbReference type="NCBI Taxonomy" id="1798393"/>
    <lineage>
        <taxon>Bacteria</taxon>
        <taxon>Candidatus Gottesmaniibacteriota</taxon>
    </lineage>
</organism>
<feature type="domain" description="UvrD-like helicase C-terminal" evidence="13">
    <location>
        <begin position="287"/>
        <end position="517"/>
    </location>
</feature>
<evidence type="ECO:0000256" key="7">
    <source>
        <dbReference type="ARBA" id="ARBA00023235"/>
    </source>
</evidence>
<evidence type="ECO:0000256" key="1">
    <source>
        <dbReference type="ARBA" id="ARBA00009922"/>
    </source>
</evidence>
<dbReference type="GO" id="GO:0043138">
    <property type="term" value="F:3'-5' DNA helicase activity"/>
    <property type="evidence" value="ECO:0007669"/>
    <property type="project" value="UniProtKB-EC"/>
</dbReference>
<dbReference type="EMBL" id="MFJW01000002">
    <property type="protein sequence ID" value="OGG30357.1"/>
    <property type="molecule type" value="Genomic_DNA"/>
</dbReference>
<keyword evidence="7" id="KW-0413">Isomerase</keyword>
<dbReference type="InterPro" id="IPR013986">
    <property type="entry name" value="DExx_box_DNA_helicase_dom_sf"/>
</dbReference>
<evidence type="ECO:0000256" key="2">
    <source>
        <dbReference type="ARBA" id="ARBA00022741"/>
    </source>
</evidence>
<dbReference type="GO" id="GO:0009314">
    <property type="term" value="P:response to radiation"/>
    <property type="evidence" value="ECO:0007669"/>
    <property type="project" value="UniProtKB-ARBA"/>
</dbReference>
<dbReference type="Pfam" id="PF13361">
    <property type="entry name" value="UvrD_C"/>
    <property type="match status" value="2"/>
</dbReference>
<evidence type="ECO:0000256" key="4">
    <source>
        <dbReference type="ARBA" id="ARBA00022806"/>
    </source>
</evidence>
<feature type="binding site" evidence="11">
    <location>
        <begin position="28"/>
        <end position="35"/>
    </location>
    <ligand>
        <name>ATP</name>
        <dbReference type="ChEBI" id="CHEBI:30616"/>
    </ligand>
</feature>
<dbReference type="Proteomes" id="UP000178461">
    <property type="component" value="Unassembled WGS sequence"/>
</dbReference>
<accession>A0A1F6B1C4</accession>
<keyword evidence="3 11" id="KW-0378">Hydrolase</keyword>
<dbReference type="InterPro" id="IPR014017">
    <property type="entry name" value="DNA_helicase_UvrD-like_C"/>
</dbReference>
<dbReference type="GO" id="GO:0033202">
    <property type="term" value="C:DNA helicase complex"/>
    <property type="evidence" value="ECO:0007669"/>
    <property type="project" value="TreeGrafter"/>
</dbReference>
<comment type="catalytic activity">
    <reaction evidence="8">
        <text>Couples ATP hydrolysis with the unwinding of duplex DNA by translocating in the 3'-5' direction.</text>
        <dbReference type="EC" id="5.6.2.4"/>
    </reaction>
</comment>
<dbReference type="PROSITE" id="PS51198">
    <property type="entry name" value="UVRD_HELICASE_ATP_BIND"/>
    <property type="match status" value="1"/>
</dbReference>
<dbReference type="InterPro" id="IPR000212">
    <property type="entry name" value="DNA_helicase_UvrD/REP"/>
</dbReference>
<evidence type="ECO:0000256" key="6">
    <source>
        <dbReference type="ARBA" id="ARBA00023125"/>
    </source>
</evidence>
<dbReference type="GO" id="GO:0003677">
    <property type="term" value="F:DNA binding"/>
    <property type="evidence" value="ECO:0007669"/>
    <property type="project" value="UniProtKB-KW"/>
</dbReference>
<evidence type="ECO:0000259" key="12">
    <source>
        <dbReference type="PROSITE" id="PS51198"/>
    </source>
</evidence>
<reference evidence="14 15" key="1">
    <citation type="journal article" date="2016" name="Nat. Commun.">
        <title>Thousands of microbial genomes shed light on interconnected biogeochemical processes in an aquifer system.</title>
        <authorList>
            <person name="Anantharaman K."/>
            <person name="Brown C.T."/>
            <person name="Hug L.A."/>
            <person name="Sharon I."/>
            <person name="Castelle C.J."/>
            <person name="Probst A.J."/>
            <person name="Thomas B.C."/>
            <person name="Singh A."/>
            <person name="Wilkins M.J."/>
            <person name="Karaoz U."/>
            <person name="Brodie E.L."/>
            <person name="Williams K.H."/>
            <person name="Hubbard S.S."/>
            <person name="Banfield J.F."/>
        </authorList>
    </citation>
    <scope>NUCLEOTIDE SEQUENCE [LARGE SCALE GENOMIC DNA]</scope>
</reference>
<comment type="caution">
    <text evidence="14">The sequence shown here is derived from an EMBL/GenBank/DDBJ whole genome shotgun (WGS) entry which is preliminary data.</text>
</comment>
<evidence type="ECO:0000256" key="5">
    <source>
        <dbReference type="ARBA" id="ARBA00022840"/>
    </source>
</evidence>
<keyword evidence="2 11" id="KW-0547">Nucleotide-binding</keyword>
<dbReference type="PROSITE" id="PS51217">
    <property type="entry name" value="UVRD_HELICASE_CTER"/>
    <property type="match status" value="1"/>
</dbReference>
<dbReference type="AlphaFoldDB" id="A0A1F6B1C4"/>
<evidence type="ECO:0000256" key="11">
    <source>
        <dbReference type="PROSITE-ProRule" id="PRU00560"/>
    </source>
</evidence>
<dbReference type="GO" id="GO:0005829">
    <property type="term" value="C:cytosol"/>
    <property type="evidence" value="ECO:0007669"/>
    <property type="project" value="TreeGrafter"/>
</dbReference>
<dbReference type="EC" id="5.6.2.4" evidence="9"/>
<dbReference type="FunFam" id="1.10.10.160:FF:000001">
    <property type="entry name" value="ATP-dependent DNA helicase"/>
    <property type="match status" value="1"/>
</dbReference>
<dbReference type="Gene3D" id="1.10.486.10">
    <property type="entry name" value="PCRA, domain 4"/>
    <property type="match status" value="2"/>
</dbReference>
<dbReference type="SUPFAM" id="SSF52540">
    <property type="entry name" value="P-loop containing nucleoside triphosphate hydrolases"/>
    <property type="match status" value="1"/>
</dbReference>
<name>A0A1F6B1C4_9BACT</name>
<protein>
    <recommendedName>
        <fullName evidence="9">DNA 3'-5' helicase</fullName>
        <ecNumber evidence="9">5.6.2.4</ecNumber>
    </recommendedName>
</protein>
<gene>
    <name evidence="14" type="ORF">A2971_02050</name>
</gene>
<evidence type="ECO:0000256" key="3">
    <source>
        <dbReference type="ARBA" id="ARBA00022801"/>
    </source>
</evidence>
<evidence type="ECO:0000256" key="10">
    <source>
        <dbReference type="ARBA" id="ARBA00048988"/>
    </source>
</evidence>
<dbReference type="Gene3D" id="3.40.50.300">
    <property type="entry name" value="P-loop containing nucleotide triphosphate hydrolases"/>
    <property type="match status" value="3"/>
</dbReference>
<evidence type="ECO:0000313" key="15">
    <source>
        <dbReference type="Proteomes" id="UP000178461"/>
    </source>
</evidence>